<reference evidence="3" key="1">
    <citation type="journal article" date="2023" name="G3 (Bethesda)">
        <title>A reference genome for the long-term kleptoplast-retaining sea slug Elysia crispata morphotype clarki.</title>
        <authorList>
            <person name="Eastman K.E."/>
            <person name="Pendleton A.L."/>
            <person name="Shaikh M.A."/>
            <person name="Suttiyut T."/>
            <person name="Ogas R."/>
            <person name="Tomko P."/>
            <person name="Gavelis G."/>
            <person name="Widhalm J.R."/>
            <person name="Wisecaver J.H."/>
        </authorList>
    </citation>
    <scope>NUCLEOTIDE SEQUENCE</scope>
    <source>
        <strain evidence="3">ECLA1</strain>
    </source>
</reference>
<dbReference type="Pfam" id="PF00293">
    <property type="entry name" value="NUDIX"/>
    <property type="match status" value="1"/>
</dbReference>
<dbReference type="Pfam" id="PF15916">
    <property type="entry name" value="DUF4743"/>
    <property type="match status" value="1"/>
</dbReference>
<dbReference type="EMBL" id="JAWDGP010002684">
    <property type="protein sequence ID" value="KAK3780848.1"/>
    <property type="molecule type" value="Genomic_DNA"/>
</dbReference>
<dbReference type="Pfam" id="PF10545">
    <property type="entry name" value="MADF_DNA_bdg"/>
    <property type="match status" value="1"/>
</dbReference>
<dbReference type="AlphaFoldDB" id="A0AAE1A3Y1"/>
<evidence type="ECO:0000259" key="2">
    <source>
        <dbReference type="PROSITE" id="PS51462"/>
    </source>
</evidence>
<dbReference type="InterPro" id="IPR031804">
    <property type="entry name" value="DUF4743"/>
</dbReference>
<accession>A0AAE1A3Y1</accession>
<dbReference type="PROSITE" id="PS51029">
    <property type="entry name" value="MADF"/>
    <property type="match status" value="1"/>
</dbReference>
<dbReference type="PROSITE" id="PS51462">
    <property type="entry name" value="NUDIX"/>
    <property type="match status" value="1"/>
</dbReference>
<dbReference type="GO" id="GO:0044715">
    <property type="term" value="F:8-oxo-dGDP phosphatase activity"/>
    <property type="evidence" value="ECO:0007669"/>
    <property type="project" value="TreeGrafter"/>
</dbReference>
<dbReference type="PANTHER" id="PTHR13622">
    <property type="entry name" value="THIAMIN PYROPHOSPHOKINASE"/>
    <property type="match status" value="1"/>
</dbReference>
<sequence>MTSLCKTAASDGIIRLLQKLNKVNLNDALERGCLPFFVSDLQVGLIRPDFWTHFKNYPEVFQYIDKSQSVSKYGVHLSEDYKDYGERTDAVNKVLEDLRAKDVIGALQGWRDEWHRSTVQCEPVLHPCQDRAAAVEVAEEVGTDEATARKKWAMLRDSLRKHHKKATEFKSGSGAKGQKKWYLCNNLLFLLPFVEDQNSSTTSNLVEGPDIDEESQQATLLLEDILDGRPSPGVANSPIENIEAEPSVSSDFDDAQPLLNTAPNVRPPNTLQRKKRLYPQERRSTLSPFDTEMLSALKSLQQQQLQKLHRVPHDDDEQFLLSFLPVLRASRRFVSLATLIYKSVEMKRSLTKNECIFVLQNYSVKPNFAGESLLEVERAASGLFGFLQYGVHINGFTRSPSGEMKMWIGRRSKTKQTFPDMFDNMCAGGLPAGMGVLECARKECQEEASVSDKLLERLKPVGCISYFYEDERGLQPESQFVFDLELPEDFTPVNADGEMGSFQLLSMSEMQTEIVGGNFKPNCAAICLDFLIRHSFFDFDTDPNIMYYMEQMHAPLQTMYRSGS</sequence>
<dbReference type="Gene3D" id="3.30.750.160">
    <property type="match status" value="1"/>
</dbReference>
<organism evidence="3 4">
    <name type="scientific">Elysia crispata</name>
    <name type="common">lettuce slug</name>
    <dbReference type="NCBI Taxonomy" id="231223"/>
    <lineage>
        <taxon>Eukaryota</taxon>
        <taxon>Metazoa</taxon>
        <taxon>Spiralia</taxon>
        <taxon>Lophotrochozoa</taxon>
        <taxon>Mollusca</taxon>
        <taxon>Gastropoda</taxon>
        <taxon>Heterobranchia</taxon>
        <taxon>Euthyneura</taxon>
        <taxon>Panpulmonata</taxon>
        <taxon>Sacoglossa</taxon>
        <taxon>Placobranchoidea</taxon>
        <taxon>Plakobranchidae</taxon>
        <taxon>Elysia</taxon>
    </lineage>
</organism>
<evidence type="ECO:0000313" key="4">
    <source>
        <dbReference type="Proteomes" id="UP001283361"/>
    </source>
</evidence>
<dbReference type="InterPro" id="IPR006578">
    <property type="entry name" value="MADF-dom"/>
</dbReference>
<name>A0AAE1A3Y1_9GAST</name>
<evidence type="ECO:0008006" key="5">
    <source>
        <dbReference type="Google" id="ProtNLM"/>
    </source>
</evidence>
<dbReference type="Proteomes" id="UP001283361">
    <property type="component" value="Unassembled WGS sequence"/>
</dbReference>
<evidence type="ECO:0000259" key="1">
    <source>
        <dbReference type="PROSITE" id="PS51029"/>
    </source>
</evidence>
<feature type="domain" description="Nudix hydrolase" evidence="2">
    <location>
        <begin position="386"/>
        <end position="527"/>
    </location>
</feature>
<gene>
    <name evidence="3" type="ORF">RRG08_059490</name>
</gene>
<dbReference type="InterPro" id="IPR000086">
    <property type="entry name" value="NUDIX_hydrolase_dom"/>
</dbReference>
<protein>
    <recommendedName>
        <fullName evidence="5">Nudix hydrolase domain-containing protein</fullName>
    </recommendedName>
</protein>
<dbReference type="CDD" id="cd03676">
    <property type="entry name" value="NUDIX_Tnr3_like"/>
    <property type="match status" value="1"/>
</dbReference>
<comment type="caution">
    <text evidence="3">The sequence shown here is derived from an EMBL/GenBank/DDBJ whole genome shotgun (WGS) entry which is preliminary data.</text>
</comment>
<proteinExistence type="predicted"/>
<feature type="domain" description="MADF" evidence="1">
    <location>
        <begin position="102"/>
        <end position="195"/>
    </location>
</feature>
<dbReference type="FunFam" id="3.90.79.10:FF:000019">
    <property type="entry name" value="Thiamin pyrophosphokinase, putative"/>
    <property type="match status" value="1"/>
</dbReference>
<keyword evidence="4" id="KW-1185">Reference proteome</keyword>
<dbReference type="SUPFAM" id="SSF55811">
    <property type="entry name" value="Nudix"/>
    <property type="match status" value="1"/>
</dbReference>
<dbReference type="PANTHER" id="PTHR13622:SF8">
    <property type="entry name" value="THIAMIN PYROPHOSPHOKINASE 1"/>
    <property type="match status" value="1"/>
</dbReference>
<dbReference type="InterPro" id="IPR015797">
    <property type="entry name" value="NUDIX_hydrolase-like_dom_sf"/>
</dbReference>
<evidence type="ECO:0000313" key="3">
    <source>
        <dbReference type="EMBL" id="KAK3780848.1"/>
    </source>
</evidence>
<dbReference type="Gene3D" id="3.90.79.10">
    <property type="entry name" value="Nucleoside Triphosphate Pyrophosphohydrolase"/>
    <property type="match status" value="1"/>
</dbReference>